<keyword evidence="1 4" id="KW-0812">Transmembrane</keyword>
<reference evidence="5" key="1">
    <citation type="submission" date="2021-01" db="UniProtKB">
        <authorList>
            <consortium name="EnsemblMetazoa"/>
        </authorList>
    </citation>
    <scope>IDENTIFICATION</scope>
</reference>
<evidence type="ECO:0000256" key="4">
    <source>
        <dbReference type="SAM" id="Phobius"/>
    </source>
</evidence>
<organism evidence="5 6">
    <name type="scientific">Clytia hemisphaerica</name>
    <dbReference type="NCBI Taxonomy" id="252671"/>
    <lineage>
        <taxon>Eukaryota</taxon>
        <taxon>Metazoa</taxon>
        <taxon>Cnidaria</taxon>
        <taxon>Hydrozoa</taxon>
        <taxon>Hydroidolina</taxon>
        <taxon>Leptothecata</taxon>
        <taxon>Obeliida</taxon>
        <taxon>Clytiidae</taxon>
        <taxon>Clytia</taxon>
    </lineage>
</organism>
<accession>A0A7M5VC22</accession>
<dbReference type="EnsemblMetazoa" id="CLYHEMT011367.1">
    <property type="protein sequence ID" value="CLYHEMP011367.1"/>
    <property type="gene ID" value="CLYHEMG011367"/>
</dbReference>
<evidence type="ECO:0000313" key="5">
    <source>
        <dbReference type="EnsemblMetazoa" id="CLYHEMP011367.1"/>
    </source>
</evidence>
<dbReference type="GO" id="GO:0016020">
    <property type="term" value="C:membrane"/>
    <property type="evidence" value="ECO:0007669"/>
    <property type="project" value="InterPro"/>
</dbReference>
<feature type="transmembrane region" description="Helical" evidence="4">
    <location>
        <begin position="125"/>
        <end position="142"/>
    </location>
</feature>
<dbReference type="Proteomes" id="UP000594262">
    <property type="component" value="Unplaced"/>
</dbReference>
<evidence type="ECO:0000256" key="2">
    <source>
        <dbReference type="ARBA" id="ARBA00022989"/>
    </source>
</evidence>
<dbReference type="PANTHER" id="PTHR28474:SF1">
    <property type="entry name" value="TRANSMEMBRANE PROTEIN 72"/>
    <property type="match status" value="1"/>
</dbReference>
<evidence type="ECO:0000313" key="6">
    <source>
        <dbReference type="Proteomes" id="UP000594262"/>
    </source>
</evidence>
<keyword evidence="3 4" id="KW-0472">Membrane</keyword>
<dbReference type="Pfam" id="PF16054">
    <property type="entry name" value="TMEM72"/>
    <property type="match status" value="1"/>
</dbReference>
<dbReference type="SUPFAM" id="SSF90123">
    <property type="entry name" value="ABC transporter transmembrane region"/>
    <property type="match status" value="1"/>
</dbReference>
<protein>
    <submittedName>
        <fullName evidence="5">Uncharacterized protein</fullName>
    </submittedName>
</protein>
<dbReference type="PANTHER" id="PTHR28474">
    <property type="entry name" value="TRANSMEMBRANE PROTEIN 72"/>
    <property type="match status" value="1"/>
</dbReference>
<proteinExistence type="predicted"/>
<keyword evidence="6" id="KW-1185">Reference proteome</keyword>
<dbReference type="OrthoDB" id="5946061at2759"/>
<sequence>MGGKRGTIGINIDNFTSIDNRSGWCSSSRTSLHGELTDESRNKPFLVRHWTTISRAFSLCLVLLTWCLIMIFAIKEQINIGFYMVFLATIVTFFETMFIFDWLFGHVERKDTKAQRLWEFLENITTWKKLLMYIILTIPAFVRPNNSPVTLACGIIINIIGVIDFIHLFRDKTQRKPIRYSQLGVTSF</sequence>
<feature type="transmembrane region" description="Helical" evidence="4">
    <location>
        <begin position="148"/>
        <end position="169"/>
    </location>
</feature>
<keyword evidence="2 4" id="KW-1133">Transmembrane helix</keyword>
<feature type="transmembrane region" description="Helical" evidence="4">
    <location>
        <begin position="56"/>
        <end position="74"/>
    </location>
</feature>
<name>A0A7M5VC22_9CNID</name>
<evidence type="ECO:0000256" key="1">
    <source>
        <dbReference type="ARBA" id="ARBA00022692"/>
    </source>
</evidence>
<evidence type="ECO:0000256" key="3">
    <source>
        <dbReference type="ARBA" id="ARBA00023136"/>
    </source>
</evidence>
<dbReference type="InterPro" id="IPR036640">
    <property type="entry name" value="ABC1_TM_sf"/>
</dbReference>
<feature type="transmembrane region" description="Helical" evidence="4">
    <location>
        <begin position="80"/>
        <end position="104"/>
    </location>
</feature>
<dbReference type="AlphaFoldDB" id="A0A7M5VC22"/>
<dbReference type="InterPro" id="IPR032055">
    <property type="entry name" value="TMEM72"/>
</dbReference>
<dbReference type="GO" id="GO:0005524">
    <property type="term" value="F:ATP binding"/>
    <property type="evidence" value="ECO:0007669"/>
    <property type="project" value="InterPro"/>
</dbReference>